<sequence>MRSERQARRLVVSALTALLATASISACSGGTPARPEVVDERNPLALFLGESLGLIDYAQLKLRNECLAEAGYRQNLETMMDRPIPAFATFAITARTFGPTTEQEARRVGFGRDQPAEPSPVVSFDPNYDRTMDECGEKAWDRLGDDVRDIYHSYFDLGNKIAGSLMKTVHDRLDKGIPAKMLACVRESGYRTTDEEEFLRTPRPQLLGVAFGAVDQTSATEWQPAKKPGTVEVGPAVPALRYHPTAEESELAVVWLRCRQRTTLAEQQLAVAVAVQKEMVTRYETSFTELNPRIRDIAKQATALIGTR</sequence>
<feature type="chain" id="PRO_5039445497" description="Lipoprotein" evidence="1">
    <location>
        <begin position="29"/>
        <end position="308"/>
    </location>
</feature>
<gene>
    <name evidence="2" type="ORF">Ari01nite_30760</name>
</gene>
<dbReference type="PROSITE" id="PS51257">
    <property type="entry name" value="PROKAR_LIPOPROTEIN"/>
    <property type="match status" value="1"/>
</dbReference>
<keyword evidence="3" id="KW-1185">Reference proteome</keyword>
<dbReference type="AlphaFoldDB" id="A0A919JUT4"/>
<evidence type="ECO:0000313" key="2">
    <source>
        <dbReference type="EMBL" id="GIE95611.1"/>
    </source>
</evidence>
<dbReference type="RefSeq" id="WP_203781902.1">
    <property type="nucleotide sequence ID" value="NZ_BOMV01000034.1"/>
</dbReference>
<reference evidence="2" key="1">
    <citation type="submission" date="2021-01" db="EMBL/GenBank/DDBJ databases">
        <title>Whole genome shotgun sequence of Actinoplanes rishiriensis NBRC 108556.</title>
        <authorList>
            <person name="Komaki H."/>
            <person name="Tamura T."/>
        </authorList>
    </citation>
    <scope>NUCLEOTIDE SEQUENCE</scope>
    <source>
        <strain evidence="2">NBRC 108556</strain>
    </source>
</reference>
<name>A0A919JUT4_9ACTN</name>
<proteinExistence type="predicted"/>
<evidence type="ECO:0008006" key="4">
    <source>
        <dbReference type="Google" id="ProtNLM"/>
    </source>
</evidence>
<organism evidence="2 3">
    <name type="scientific">Paractinoplanes rishiriensis</name>
    <dbReference type="NCBI Taxonomy" id="1050105"/>
    <lineage>
        <taxon>Bacteria</taxon>
        <taxon>Bacillati</taxon>
        <taxon>Actinomycetota</taxon>
        <taxon>Actinomycetes</taxon>
        <taxon>Micromonosporales</taxon>
        <taxon>Micromonosporaceae</taxon>
        <taxon>Paractinoplanes</taxon>
    </lineage>
</organism>
<protein>
    <recommendedName>
        <fullName evidence="4">Lipoprotein</fullName>
    </recommendedName>
</protein>
<comment type="caution">
    <text evidence="2">The sequence shown here is derived from an EMBL/GenBank/DDBJ whole genome shotgun (WGS) entry which is preliminary data.</text>
</comment>
<feature type="signal peptide" evidence="1">
    <location>
        <begin position="1"/>
        <end position="28"/>
    </location>
</feature>
<evidence type="ECO:0000313" key="3">
    <source>
        <dbReference type="Proteomes" id="UP000636960"/>
    </source>
</evidence>
<keyword evidence="1" id="KW-0732">Signal</keyword>
<dbReference type="Proteomes" id="UP000636960">
    <property type="component" value="Unassembled WGS sequence"/>
</dbReference>
<evidence type="ECO:0000256" key="1">
    <source>
        <dbReference type="SAM" id="SignalP"/>
    </source>
</evidence>
<accession>A0A919JUT4</accession>
<dbReference type="EMBL" id="BOMV01000034">
    <property type="protein sequence ID" value="GIE95611.1"/>
    <property type="molecule type" value="Genomic_DNA"/>
</dbReference>